<dbReference type="STRING" id="1802055.A3A74_06910"/>
<proteinExistence type="predicted"/>
<evidence type="ECO:0000313" key="2">
    <source>
        <dbReference type="Proteomes" id="UP000179270"/>
    </source>
</evidence>
<accession>A0A1F7IA42</accession>
<dbReference type="EMBL" id="MGAF01000034">
    <property type="protein sequence ID" value="OGK40210.1"/>
    <property type="molecule type" value="Genomic_DNA"/>
</dbReference>
<comment type="caution">
    <text evidence="1">The sequence shown here is derived from an EMBL/GenBank/DDBJ whole genome shotgun (WGS) entry which is preliminary data.</text>
</comment>
<reference evidence="1 2" key="1">
    <citation type="journal article" date="2016" name="Nat. Commun.">
        <title>Thousands of microbial genomes shed light on interconnected biogeochemical processes in an aquifer system.</title>
        <authorList>
            <person name="Anantharaman K."/>
            <person name="Brown C.T."/>
            <person name="Hug L.A."/>
            <person name="Sharon I."/>
            <person name="Castelle C.J."/>
            <person name="Probst A.J."/>
            <person name="Thomas B.C."/>
            <person name="Singh A."/>
            <person name="Wilkins M.J."/>
            <person name="Karaoz U."/>
            <person name="Brodie E.L."/>
            <person name="Williams K.H."/>
            <person name="Hubbard S.S."/>
            <person name="Banfield J.F."/>
        </authorList>
    </citation>
    <scope>NUCLEOTIDE SEQUENCE [LARGE SCALE GENOMIC DNA]</scope>
</reference>
<gene>
    <name evidence="1" type="ORF">A3A74_06910</name>
</gene>
<protein>
    <submittedName>
        <fullName evidence="1">Uncharacterized protein</fullName>
    </submittedName>
</protein>
<sequence length="211" mass="22861">MNKSLPVIIVVILLLLGGGAFLAFKNKPAQPGAVNTNVGQGQTQDGNVFTSIKDALSKSLSLECTYKDEKGTESTTQIKGGAIHVVAKTLTNGKEINSQIIMKDRKMYSWDEETKKGFVFEIPDETLQTTPSSQTPTGENKGESFLAEIEKYKDACKPAVVSDSLFTPPTDVEFQDFSSVFQNIPTGTSGNGAAPSFDLEQLKKQYAPENQ</sequence>
<evidence type="ECO:0000313" key="1">
    <source>
        <dbReference type="EMBL" id="OGK40210.1"/>
    </source>
</evidence>
<dbReference type="Proteomes" id="UP000179270">
    <property type="component" value="Unassembled WGS sequence"/>
</dbReference>
<dbReference type="AlphaFoldDB" id="A0A1F7IA42"/>
<name>A0A1F7IA42_9BACT</name>
<organism evidence="1 2">
    <name type="scientific">Candidatus Roizmanbacteria bacterium RIFCSPLOWO2_01_FULL_35_13</name>
    <dbReference type="NCBI Taxonomy" id="1802055"/>
    <lineage>
        <taxon>Bacteria</taxon>
        <taxon>Candidatus Roizmaniibacteriota</taxon>
    </lineage>
</organism>